<dbReference type="PANTHER" id="PTHR11741:SF10">
    <property type="entry name" value="POLYPROTEIN OF EF-TS, CHLOROPLASTIC"/>
    <property type="match status" value="1"/>
</dbReference>
<dbReference type="EMBL" id="CP003587">
    <property type="protein sequence ID" value="AGY57760.1"/>
    <property type="molecule type" value="Genomic_DNA"/>
</dbReference>
<dbReference type="PROSITE" id="PS01127">
    <property type="entry name" value="EF_TS_2"/>
    <property type="match status" value="1"/>
</dbReference>
<organism evidence="6 7">
    <name type="scientific">Gloeobacter kilaueensis (strain ATCC BAA-2537 / CCAP 1431/1 / ULC 316 / JS1)</name>
    <dbReference type="NCBI Taxonomy" id="1183438"/>
    <lineage>
        <taxon>Bacteria</taxon>
        <taxon>Bacillati</taxon>
        <taxon>Cyanobacteriota</taxon>
        <taxon>Cyanophyceae</taxon>
        <taxon>Gloeobacterales</taxon>
        <taxon>Gloeobacteraceae</taxon>
        <taxon>Gloeobacter</taxon>
    </lineage>
</organism>
<evidence type="ECO:0000313" key="6">
    <source>
        <dbReference type="EMBL" id="AGY57760.1"/>
    </source>
</evidence>
<comment type="subcellular location">
    <subcellularLocation>
        <location evidence="4">Cytoplasm</location>
    </subcellularLocation>
</comment>
<dbReference type="HAMAP" id="MF_00050">
    <property type="entry name" value="EF_Ts"/>
    <property type="match status" value="1"/>
</dbReference>
<protein>
    <recommendedName>
        <fullName evidence="4">Elongation factor Ts</fullName>
        <shortName evidence="4">EF-Ts</shortName>
    </recommendedName>
</protein>
<keyword evidence="4" id="KW-0963">Cytoplasm</keyword>
<feature type="domain" description="Translation elongation factor EFTs/EF1B dimerisation" evidence="5">
    <location>
        <begin position="17"/>
        <end position="49"/>
    </location>
</feature>
<dbReference type="InterPro" id="IPR036402">
    <property type="entry name" value="EF-Ts_dimer_sf"/>
</dbReference>
<keyword evidence="2 4" id="KW-0648">Protein biosynthesis</keyword>
<evidence type="ECO:0000313" key="7">
    <source>
        <dbReference type="Proteomes" id="UP000017396"/>
    </source>
</evidence>
<sequence>MVAGTVGAYIHTHGRIGVLVEVNCQTDFVAKGEEFQQLVKDIAMQIAASPNVE</sequence>
<dbReference type="Proteomes" id="UP000017396">
    <property type="component" value="Chromosome"/>
</dbReference>
<proteinExistence type="inferred from homology"/>
<dbReference type="eggNOG" id="COG0264">
    <property type="taxonomic scope" value="Bacteria"/>
</dbReference>
<evidence type="ECO:0000256" key="3">
    <source>
        <dbReference type="ARBA" id="ARBA00025453"/>
    </source>
</evidence>
<dbReference type="STRING" id="1183438.GKIL_1514"/>
<dbReference type="PATRIC" id="fig|1183438.3.peg.1493"/>
<dbReference type="Pfam" id="PF00889">
    <property type="entry name" value="EF_TS"/>
    <property type="match status" value="1"/>
</dbReference>
<dbReference type="Gene3D" id="3.30.479.20">
    <property type="entry name" value="Elongation factor Ts, dimerisation domain"/>
    <property type="match status" value="1"/>
</dbReference>
<accession>U5QJB0</accession>
<dbReference type="InterPro" id="IPR001816">
    <property type="entry name" value="Transl_elong_EFTs/EF1B"/>
</dbReference>
<dbReference type="GO" id="GO:0003746">
    <property type="term" value="F:translation elongation factor activity"/>
    <property type="evidence" value="ECO:0007669"/>
    <property type="project" value="UniProtKB-UniRule"/>
</dbReference>
<dbReference type="AlphaFoldDB" id="U5QJB0"/>
<keyword evidence="7" id="KW-1185">Reference proteome</keyword>
<keyword evidence="1 4" id="KW-0251">Elongation factor</keyword>
<dbReference type="SUPFAM" id="SSF54713">
    <property type="entry name" value="Elongation factor Ts (EF-Ts), dimerisation domain"/>
    <property type="match status" value="1"/>
</dbReference>
<dbReference type="HOGENOM" id="CLU_3062014_0_0_3"/>
<feature type="region of interest" description="Involved in Mg(2+) ion dislocation from EF-Tu" evidence="4">
    <location>
        <begin position="26"/>
        <end position="29"/>
    </location>
</feature>
<gene>
    <name evidence="4 6" type="primary">tsf</name>
    <name evidence="6" type="ORF">GKIL_1514</name>
</gene>
<evidence type="ECO:0000256" key="1">
    <source>
        <dbReference type="ARBA" id="ARBA00022768"/>
    </source>
</evidence>
<evidence type="ECO:0000256" key="4">
    <source>
        <dbReference type="HAMAP-Rule" id="MF_00050"/>
    </source>
</evidence>
<dbReference type="InterPro" id="IPR018101">
    <property type="entry name" value="Transl_elong_Ts_CS"/>
</dbReference>
<name>U5QJB0_GLOK1</name>
<dbReference type="InterPro" id="IPR014039">
    <property type="entry name" value="Transl_elong_EFTs/EF1B_dimer"/>
</dbReference>
<evidence type="ECO:0000256" key="2">
    <source>
        <dbReference type="ARBA" id="ARBA00022917"/>
    </source>
</evidence>
<comment type="function">
    <text evidence="3 4">Associates with the EF-Tu.GDP complex and induces the exchange of GDP to GTP. It remains bound to the aminoacyl-tRNA.EF-Tu.GTP complex up to the GTP hydrolysis stage on the ribosome.</text>
</comment>
<dbReference type="GO" id="GO:0005737">
    <property type="term" value="C:cytoplasm"/>
    <property type="evidence" value="ECO:0007669"/>
    <property type="project" value="UniProtKB-SubCell"/>
</dbReference>
<comment type="similarity">
    <text evidence="4">Belongs to the EF-Ts family.</text>
</comment>
<reference evidence="6 7" key="1">
    <citation type="journal article" date="2013" name="PLoS ONE">
        <title>Cultivation and Complete Genome Sequencing of Gloeobacter kilaueensis sp. nov., from a Lava Cave in Kilauea Caldera, Hawai'i.</title>
        <authorList>
            <person name="Saw J.H."/>
            <person name="Schatz M."/>
            <person name="Brown M.V."/>
            <person name="Kunkel D.D."/>
            <person name="Foster J.S."/>
            <person name="Shick H."/>
            <person name="Christensen S."/>
            <person name="Hou S."/>
            <person name="Wan X."/>
            <person name="Donachie S.P."/>
        </authorList>
    </citation>
    <scope>NUCLEOTIDE SEQUENCE [LARGE SCALE GENOMIC DNA]</scope>
    <source>
        <strain evidence="7">JS</strain>
    </source>
</reference>
<dbReference type="KEGG" id="glj:GKIL_1514"/>
<evidence type="ECO:0000259" key="5">
    <source>
        <dbReference type="Pfam" id="PF00889"/>
    </source>
</evidence>
<dbReference type="PANTHER" id="PTHR11741">
    <property type="entry name" value="ELONGATION FACTOR TS"/>
    <property type="match status" value="1"/>
</dbReference>